<reference evidence="4" key="1">
    <citation type="submission" date="2016-11" db="EMBL/GenBank/DDBJ databases">
        <authorList>
            <person name="Varghese N."/>
            <person name="Submissions S."/>
        </authorList>
    </citation>
    <scope>NUCLEOTIDE SEQUENCE [LARGE SCALE GENOMIC DNA]</scope>
    <source>
        <strain evidence="4">DSM 26349</strain>
    </source>
</reference>
<name>A0A1M6K1C8_9FLAO</name>
<dbReference type="AlphaFoldDB" id="A0A1M6K1C8"/>
<keyword evidence="1" id="KW-1133">Transmembrane helix</keyword>
<feature type="domain" description="AbiEi antitoxin C-terminal" evidence="2">
    <location>
        <begin position="143"/>
        <end position="285"/>
    </location>
</feature>
<dbReference type="STRING" id="797419.SAMN05216556_10784"/>
<dbReference type="EMBL" id="FQYV01000019">
    <property type="protein sequence ID" value="SHJ52783.1"/>
    <property type="molecule type" value="Genomic_DNA"/>
</dbReference>
<evidence type="ECO:0000256" key="1">
    <source>
        <dbReference type="SAM" id="Phobius"/>
    </source>
</evidence>
<accession>A0A1M6K1C8</accession>
<feature type="transmembrane region" description="Helical" evidence="1">
    <location>
        <begin position="22"/>
        <end position="41"/>
    </location>
</feature>
<organism evidence="3 4">
    <name type="scientific">Aequorivita viscosa</name>
    <dbReference type="NCBI Taxonomy" id="797419"/>
    <lineage>
        <taxon>Bacteria</taxon>
        <taxon>Pseudomonadati</taxon>
        <taxon>Bacteroidota</taxon>
        <taxon>Flavobacteriia</taxon>
        <taxon>Flavobacteriales</taxon>
        <taxon>Flavobacteriaceae</taxon>
        <taxon>Aequorivita</taxon>
    </lineage>
</organism>
<sequence>MKQNGSPSAICENDEQNTFFDHLAFVSLVVFLCSLCLFLSSNTTKIKDQSQKYFSRFSRKQLIFTIFLENLLQLNLSDFIKERLSFESYAFNWDELLIAKADKSQTSIQSQLSYAIQKGDIIPLRHHFYLIIPPRYSKFGKLPIELYVNSLFEFLDRNYYIGLYSAARSYGAGHQQIQKEYVFHDKAPLLSISKNSINLDFFTVSNWPTKNIVSKKGDAGMYNISSPCLTAVDLIYHQTKIGGLNRMLSVLEELTEEMKMEDAKDLLSWYSQKSVLQRLGFLLDEINPESDIANLIYEHLKHKKFYPVLLSPRSNEKAGAVENRWKIDVNIKMESDL</sequence>
<evidence type="ECO:0000313" key="4">
    <source>
        <dbReference type="Proteomes" id="UP000184172"/>
    </source>
</evidence>
<gene>
    <name evidence="3" type="ORF">SAMN04487908_1197</name>
</gene>
<proteinExistence type="predicted"/>
<evidence type="ECO:0000259" key="2">
    <source>
        <dbReference type="Pfam" id="PF09407"/>
    </source>
</evidence>
<evidence type="ECO:0000313" key="3">
    <source>
        <dbReference type="EMBL" id="SHJ52783.1"/>
    </source>
</evidence>
<dbReference type="Proteomes" id="UP000184172">
    <property type="component" value="Unassembled WGS sequence"/>
</dbReference>
<protein>
    <submittedName>
        <fullName evidence="3">Transcriptional regulator, predicted component of viral defense system</fullName>
    </submittedName>
</protein>
<keyword evidence="1" id="KW-0812">Transmembrane</keyword>
<dbReference type="InterPro" id="IPR018547">
    <property type="entry name" value="AbiEi_C"/>
</dbReference>
<dbReference type="Pfam" id="PF09407">
    <property type="entry name" value="AbiEi_1"/>
    <property type="match status" value="1"/>
</dbReference>
<keyword evidence="4" id="KW-1185">Reference proteome</keyword>
<keyword evidence="1" id="KW-0472">Membrane</keyword>